<dbReference type="Gene3D" id="3.20.20.140">
    <property type="entry name" value="Metal-dependent hydrolases"/>
    <property type="match status" value="1"/>
</dbReference>
<evidence type="ECO:0000259" key="5">
    <source>
        <dbReference type="Pfam" id="PF01979"/>
    </source>
</evidence>
<proteinExistence type="predicted"/>
<dbReference type="InterPro" id="IPR054418">
    <property type="entry name" value="MQNX/HUTI_composite_N"/>
</dbReference>
<feature type="region of interest" description="Disordered" evidence="4">
    <location>
        <begin position="444"/>
        <end position="463"/>
    </location>
</feature>
<feature type="domain" description="Aminodeoxyfutalosine deaminase/Imidazolonepropionase-like composite" evidence="6">
    <location>
        <begin position="20"/>
        <end position="45"/>
    </location>
</feature>
<gene>
    <name evidence="7" type="ORF">JRJ22_04450</name>
</gene>
<accession>A0ABX7LD73</accession>
<dbReference type="Gene3D" id="2.30.40.10">
    <property type="entry name" value="Urease, subunit C, domain 1"/>
    <property type="match status" value="1"/>
</dbReference>
<evidence type="ECO:0000256" key="1">
    <source>
        <dbReference type="ARBA" id="ARBA00022723"/>
    </source>
</evidence>
<keyword evidence="2" id="KW-0378">Hydrolase</keyword>
<keyword evidence="1" id="KW-0479">Metal-binding</keyword>
<dbReference type="InterPro" id="IPR006680">
    <property type="entry name" value="Amidohydro-rel"/>
</dbReference>
<dbReference type="InterPro" id="IPR050287">
    <property type="entry name" value="MTA/SAH_deaminase"/>
</dbReference>
<sequence>MRKIYSADAVYMQDQFRANGALLVDGGRIADTGDRDSLLNRYPDAAHIQWKGKAIVPGTVNSHNHSFQSLLRGIAIDKPFLEWRDQALYRYTPLLDEEAIYTGALLAFGEMLRYGVTTVSDFFYVHNGGTAHDEAMIRAANDLGIRLVFARTMYDWAGAPLAYRETVNEAVERTRQLAKKYQGNPMVTVHPAPHSPHAASPEMIQAGHRLAQELDTPFHIHVAEEMFEVEETLQNYGLRPVHYLDSLGVLDERMIAIHLVWLEDSEIELIGRRKGSLAYCPSSNMFLADGVTRIPDLLKAGVKITLGTDGGCSNNRISVYEEMRMCALLQKVSRLDGTCITADQVYRMGTSRAGEILRLPVGSLEIGQHADFVALDMHDLSLAPRKELFANMVYSMQPGAVSTVVVGGRIVFEDGKLIAVSESTIGRRVDELFEKWESLASTGNHEANGTDCGLPAAEDKGLV</sequence>
<dbReference type="PANTHER" id="PTHR43794:SF11">
    <property type="entry name" value="AMIDOHYDROLASE-RELATED DOMAIN-CONTAINING PROTEIN"/>
    <property type="match status" value="1"/>
</dbReference>
<dbReference type="PANTHER" id="PTHR43794">
    <property type="entry name" value="AMINOHYDROLASE SSNA-RELATED"/>
    <property type="match status" value="1"/>
</dbReference>
<keyword evidence="3" id="KW-0862">Zinc</keyword>
<name>A0ABX7LD73_9BACL</name>
<reference evidence="7 8" key="1">
    <citation type="submission" date="2021-02" db="EMBL/GenBank/DDBJ databases">
        <title>Paenibacillus tianjinensis sp. nov.</title>
        <authorList>
            <person name="Liu H."/>
        </authorList>
    </citation>
    <scope>NUCLEOTIDE SEQUENCE [LARGE SCALE GENOMIC DNA]</scope>
    <source>
        <strain evidence="7 8">TB2019</strain>
    </source>
</reference>
<evidence type="ECO:0000313" key="7">
    <source>
        <dbReference type="EMBL" id="QSF45891.1"/>
    </source>
</evidence>
<feature type="domain" description="Amidohydrolase-related" evidence="5">
    <location>
        <begin position="55"/>
        <end position="411"/>
    </location>
</feature>
<evidence type="ECO:0000313" key="8">
    <source>
        <dbReference type="Proteomes" id="UP000663452"/>
    </source>
</evidence>
<organism evidence="7 8">
    <name type="scientific">Paenibacillus tianjinensis</name>
    <dbReference type="NCBI Taxonomy" id="2810347"/>
    <lineage>
        <taxon>Bacteria</taxon>
        <taxon>Bacillati</taxon>
        <taxon>Bacillota</taxon>
        <taxon>Bacilli</taxon>
        <taxon>Bacillales</taxon>
        <taxon>Paenibacillaceae</taxon>
        <taxon>Paenibacillus</taxon>
    </lineage>
</organism>
<protein>
    <submittedName>
        <fullName evidence="7">Amidohydrolase</fullName>
    </submittedName>
</protein>
<dbReference type="SUPFAM" id="SSF51556">
    <property type="entry name" value="Metallo-dependent hydrolases"/>
    <property type="match status" value="1"/>
</dbReference>
<dbReference type="RefSeq" id="WP_206103413.1">
    <property type="nucleotide sequence ID" value="NZ_CP070969.1"/>
</dbReference>
<evidence type="ECO:0000259" key="6">
    <source>
        <dbReference type="Pfam" id="PF22039"/>
    </source>
</evidence>
<evidence type="ECO:0000256" key="2">
    <source>
        <dbReference type="ARBA" id="ARBA00022801"/>
    </source>
</evidence>
<dbReference type="Proteomes" id="UP000663452">
    <property type="component" value="Chromosome"/>
</dbReference>
<keyword evidence="8" id="KW-1185">Reference proteome</keyword>
<dbReference type="CDD" id="cd01298">
    <property type="entry name" value="ATZ_TRZ_like"/>
    <property type="match status" value="1"/>
</dbReference>
<dbReference type="Pfam" id="PF01979">
    <property type="entry name" value="Amidohydro_1"/>
    <property type="match status" value="1"/>
</dbReference>
<dbReference type="InterPro" id="IPR032466">
    <property type="entry name" value="Metal_Hydrolase"/>
</dbReference>
<evidence type="ECO:0000256" key="4">
    <source>
        <dbReference type="SAM" id="MobiDB-lite"/>
    </source>
</evidence>
<evidence type="ECO:0000256" key="3">
    <source>
        <dbReference type="ARBA" id="ARBA00022833"/>
    </source>
</evidence>
<dbReference type="SUPFAM" id="SSF51338">
    <property type="entry name" value="Composite domain of metallo-dependent hydrolases"/>
    <property type="match status" value="1"/>
</dbReference>
<dbReference type="InterPro" id="IPR011059">
    <property type="entry name" value="Metal-dep_hydrolase_composite"/>
</dbReference>
<dbReference type="Pfam" id="PF22039">
    <property type="entry name" value="HUTI_composite_bact"/>
    <property type="match status" value="1"/>
</dbReference>
<dbReference type="EMBL" id="CP070969">
    <property type="protein sequence ID" value="QSF45891.1"/>
    <property type="molecule type" value="Genomic_DNA"/>
</dbReference>